<dbReference type="OrthoDB" id="79771at2759"/>
<dbReference type="EMBL" id="LSYS01007898">
    <property type="protein sequence ID" value="OPJ70614.1"/>
    <property type="molecule type" value="Genomic_DNA"/>
</dbReference>
<dbReference type="PANTHER" id="PTHR21254:SF1">
    <property type="entry name" value="C2 DOMAIN-CONTAINING PROTEIN 3"/>
    <property type="match status" value="1"/>
</dbReference>
<dbReference type="CDD" id="cd00030">
    <property type="entry name" value="C2"/>
    <property type="match status" value="1"/>
</dbReference>
<evidence type="ECO:0000259" key="1">
    <source>
        <dbReference type="PROSITE" id="PS50004"/>
    </source>
</evidence>
<dbReference type="SUPFAM" id="SSF49562">
    <property type="entry name" value="C2 domain (Calcium/lipid-binding domain, CaLB)"/>
    <property type="match status" value="1"/>
</dbReference>
<dbReference type="PROSITE" id="PS50004">
    <property type="entry name" value="C2"/>
    <property type="match status" value="1"/>
</dbReference>
<dbReference type="InterPro" id="IPR000008">
    <property type="entry name" value="C2_dom"/>
</dbReference>
<dbReference type="InterPro" id="IPR035892">
    <property type="entry name" value="C2_domain_sf"/>
</dbReference>
<accession>A0A1V4JEX5</accession>
<comment type="caution">
    <text evidence="2">The sequence shown here is derived from an EMBL/GenBank/DDBJ whole genome shotgun (WGS) entry which is preliminary data.</text>
</comment>
<dbReference type="Proteomes" id="UP000190648">
    <property type="component" value="Unassembled WGS sequence"/>
</dbReference>
<protein>
    <recommendedName>
        <fullName evidence="1">C2 domain-containing protein</fullName>
    </recommendedName>
</protein>
<dbReference type="Gene3D" id="2.60.40.150">
    <property type="entry name" value="C2 domain"/>
    <property type="match status" value="1"/>
</dbReference>
<name>A0A1V4JEX5_PATFA</name>
<proteinExistence type="predicted"/>
<dbReference type="STRING" id="372326.A0A1V4JEX5"/>
<gene>
    <name evidence="2" type="ORF">AV530_014212</name>
</gene>
<dbReference type="GO" id="GO:0060271">
    <property type="term" value="P:cilium assembly"/>
    <property type="evidence" value="ECO:0007669"/>
    <property type="project" value="TreeGrafter"/>
</dbReference>
<dbReference type="PANTHER" id="PTHR21254">
    <property type="entry name" value="C2 DOMAIN-CONTAINING PROTEIN 3"/>
    <property type="match status" value="1"/>
</dbReference>
<dbReference type="GO" id="GO:0005814">
    <property type="term" value="C:centriole"/>
    <property type="evidence" value="ECO:0007669"/>
    <property type="project" value="TreeGrafter"/>
</dbReference>
<sequence length="290" mass="32358">MIQPPQTVPTSAACNLTTQFAVSQDDGLLLHVLLMVPEGKDFVVEDNSCNVYLNCKLLSAEEATRSSVIWGTTQPTFNFSQVMPFSLTSKHLERLKNNVMVIEAWNKTGSPGCDRLLGLVKLPLHQFYISFKDPKISHLLLRAQYPVVAVDNYMPVIDLFTGNTSGSLRVILAMGSADQIVTLQRLKSEEGAVPPITKRPLHSLDPPPMKTATQFAQEGEELMEHVFEIQVESMKGLTPLQSTVWGEADCYVQYYFPVQEPGCDVLQGTELREDGNVFLIIHPYLEHCFS</sequence>
<keyword evidence="3" id="KW-1185">Reference proteome</keyword>
<dbReference type="AlphaFoldDB" id="A0A1V4JEX5"/>
<dbReference type="GO" id="GO:0034451">
    <property type="term" value="C:centriolar satellite"/>
    <property type="evidence" value="ECO:0007669"/>
    <property type="project" value="TreeGrafter"/>
</dbReference>
<dbReference type="GO" id="GO:0071539">
    <property type="term" value="P:protein localization to centrosome"/>
    <property type="evidence" value="ECO:0007669"/>
    <property type="project" value="TreeGrafter"/>
</dbReference>
<dbReference type="Pfam" id="PF00168">
    <property type="entry name" value="C2"/>
    <property type="match status" value="1"/>
</dbReference>
<reference evidence="2 3" key="1">
    <citation type="submission" date="2016-02" db="EMBL/GenBank/DDBJ databases">
        <title>Band-tailed pigeon sequencing and assembly.</title>
        <authorList>
            <person name="Soares A.E."/>
            <person name="Novak B.J."/>
            <person name="Rice E.S."/>
            <person name="O'Connell B."/>
            <person name="Chang D."/>
            <person name="Weber S."/>
            <person name="Shapiro B."/>
        </authorList>
    </citation>
    <scope>NUCLEOTIDE SEQUENCE [LARGE SCALE GENOMIC DNA]</scope>
    <source>
        <strain evidence="2">BTP2013</strain>
        <tissue evidence="2">Blood</tissue>
    </source>
</reference>
<evidence type="ECO:0000313" key="2">
    <source>
        <dbReference type="EMBL" id="OPJ70614.1"/>
    </source>
</evidence>
<dbReference type="GO" id="GO:0061511">
    <property type="term" value="P:centriole elongation"/>
    <property type="evidence" value="ECO:0007669"/>
    <property type="project" value="TreeGrafter"/>
</dbReference>
<organism evidence="2 3">
    <name type="scientific">Patagioenas fasciata monilis</name>
    <dbReference type="NCBI Taxonomy" id="372326"/>
    <lineage>
        <taxon>Eukaryota</taxon>
        <taxon>Metazoa</taxon>
        <taxon>Chordata</taxon>
        <taxon>Craniata</taxon>
        <taxon>Vertebrata</taxon>
        <taxon>Euteleostomi</taxon>
        <taxon>Archelosauria</taxon>
        <taxon>Archosauria</taxon>
        <taxon>Dinosauria</taxon>
        <taxon>Saurischia</taxon>
        <taxon>Theropoda</taxon>
        <taxon>Coelurosauria</taxon>
        <taxon>Aves</taxon>
        <taxon>Neognathae</taxon>
        <taxon>Neoaves</taxon>
        <taxon>Columbimorphae</taxon>
        <taxon>Columbiformes</taxon>
        <taxon>Columbidae</taxon>
        <taxon>Patagioenas</taxon>
    </lineage>
</organism>
<evidence type="ECO:0000313" key="3">
    <source>
        <dbReference type="Proteomes" id="UP000190648"/>
    </source>
</evidence>
<feature type="domain" description="C2" evidence="1">
    <location>
        <begin position="14"/>
        <end position="140"/>
    </location>
</feature>